<dbReference type="EMBL" id="QQBC01000010">
    <property type="protein sequence ID" value="RDI63452.1"/>
    <property type="molecule type" value="Genomic_DNA"/>
</dbReference>
<dbReference type="Proteomes" id="UP000254869">
    <property type="component" value="Unassembled WGS sequence"/>
</dbReference>
<reference evidence="2 3" key="1">
    <citation type="submission" date="2018-07" db="EMBL/GenBank/DDBJ databases">
        <title>Genomic Encyclopedia of Type Strains, Phase IV (KMG-IV): sequencing the most valuable type-strain genomes for metagenomic binning, comparative biology and taxonomic classification.</title>
        <authorList>
            <person name="Goeker M."/>
        </authorList>
    </citation>
    <scope>NUCLEOTIDE SEQUENCE [LARGE SCALE GENOMIC DNA]</scope>
    <source>
        <strain evidence="2 3">DSM 44290</strain>
    </source>
</reference>
<organism evidence="2 3">
    <name type="scientific">Nocardia pseudobrasiliensis</name>
    <dbReference type="NCBI Taxonomy" id="45979"/>
    <lineage>
        <taxon>Bacteria</taxon>
        <taxon>Bacillati</taxon>
        <taxon>Actinomycetota</taxon>
        <taxon>Actinomycetes</taxon>
        <taxon>Mycobacteriales</taxon>
        <taxon>Nocardiaceae</taxon>
        <taxon>Nocardia</taxon>
    </lineage>
</organism>
<keyword evidence="3" id="KW-1185">Reference proteome</keyword>
<dbReference type="AlphaFoldDB" id="A0A370HY66"/>
<evidence type="ECO:0000313" key="3">
    <source>
        <dbReference type="Proteomes" id="UP000254869"/>
    </source>
</evidence>
<evidence type="ECO:0000256" key="1">
    <source>
        <dbReference type="SAM" id="MobiDB-lite"/>
    </source>
</evidence>
<feature type="region of interest" description="Disordered" evidence="1">
    <location>
        <begin position="54"/>
        <end position="88"/>
    </location>
</feature>
<accession>A0A370HY66</accession>
<gene>
    <name evidence="2" type="ORF">DFR76_110149</name>
</gene>
<protein>
    <submittedName>
        <fullName evidence="2">Uncharacterized protein</fullName>
    </submittedName>
</protein>
<sequence length="88" mass="9442">MRELFAEPDPRRRRALYTAHMRAMSERYMGLLDVMRVTAAVDPEVGAFLAAAEQAATTAPGTPPRDSRSGARSNPAGAPNAPPTSCTR</sequence>
<name>A0A370HY66_9NOCA</name>
<evidence type="ECO:0000313" key="2">
    <source>
        <dbReference type="EMBL" id="RDI63452.1"/>
    </source>
</evidence>
<comment type="caution">
    <text evidence="2">The sequence shown here is derived from an EMBL/GenBank/DDBJ whole genome shotgun (WGS) entry which is preliminary data.</text>
</comment>
<dbReference type="RefSeq" id="WP_068007172.1">
    <property type="nucleotide sequence ID" value="NZ_QQBC01000010.1"/>
</dbReference>
<proteinExistence type="predicted"/>
<dbReference type="STRING" id="1210086.GCA_001613105_07166"/>